<protein>
    <submittedName>
        <fullName evidence="1">Uncharacterized protein</fullName>
    </submittedName>
</protein>
<gene>
    <name evidence="1" type="ORF">NCTC13184_01179</name>
</gene>
<proteinExistence type="predicted"/>
<sequence length="71" mass="7650">MVVVALPDTPHTPTAVDFLTTEVLPSSDLLLRACRGHRVIGGPILWFARDLAVLFERQLGRGGSTPDPDSP</sequence>
<reference evidence="1 2" key="1">
    <citation type="submission" date="2018-06" db="EMBL/GenBank/DDBJ databases">
        <authorList>
            <consortium name="Pathogen Informatics"/>
            <person name="Doyle S."/>
        </authorList>
    </citation>
    <scope>NUCLEOTIDE SEQUENCE [LARGE SCALE GENOMIC DNA]</scope>
    <source>
        <strain evidence="1 2">NCTC13184</strain>
    </source>
</reference>
<dbReference type="Proteomes" id="UP000255082">
    <property type="component" value="Unassembled WGS sequence"/>
</dbReference>
<evidence type="ECO:0000313" key="1">
    <source>
        <dbReference type="EMBL" id="SUA41833.1"/>
    </source>
</evidence>
<dbReference type="AlphaFoldDB" id="A0A378WNA8"/>
<organism evidence="1 2">
    <name type="scientific">Nocardia africana</name>
    <dbReference type="NCBI Taxonomy" id="134964"/>
    <lineage>
        <taxon>Bacteria</taxon>
        <taxon>Bacillati</taxon>
        <taxon>Actinomycetota</taxon>
        <taxon>Actinomycetes</taxon>
        <taxon>Mycobacteriales</taxon>
        <taxon>Nocardiaceae</taxon>
        <taxon>Nocardia</taxon>
    </lineage>
</organism>
<name>A0A378WNA8_9NOCA</name>
<accession>A0A378WNA8</accession>
<dbReference type="EMBL" id="UGRU01000001">
    <property type="protein sequence ID" value="SUA41833.1"/>
    <property type="molecule type" value="Genomic_DNA"/>
</dbReference>
<evidence type="ECO:0000313" key="2">
    <source>
        <dbReference type="Proteomes" id="UP000255082"/>
    </source>
</evidence>